<dbReference type="Pfam" id="PF13302">
    <property type="entry name" value="Acetyltransf_3"/>
    <property type="match status" value="1"/>
</dbReference>
<gene>
    <name evidence="2" type="ORF">SAMN05444365_102114</name>
</gene>
<name>A0A1H3JGY5_9ACTN</name>
<evidence type="ECO:0000259" key="1">
    <source>
        <dbReference type="PROSITE" id="PS51186"/>
    </source>
</evidence>
<dbReference type="AlphaFoldDB" id="A0A1H3JGY5"/>
<dbReference type="PROSITE" id="PS51186">
    <property type="entry name" value="GNAT"/>
    <property type="match status" value="1"/>
</dbReference>
<dbReference type="Proteomes" id="UP000242415">
    <property type="component" value="Unassembled WGS sequence"/>
</dbReference>
<keyword evidence="3" id="KW-1185">Reference proteome</keyword>
<reference evidence="3" key="1">
    <citation type="submission" date="2016-10" db="EMBL/GenBank/DDBJ databases">
        <authorList>
            <person name="Varghese N."/>
            <person name="Submissions S."/>
        </authorList>
    </citation>
    <scope>NUCLEOTIDE SEQUENCE [LARGE SCALE GENOMIC DNA]</scope>
    <source>
        <strain evidence="3">DSM 45245</strain>
    </source>
</reference>
<dbReference type="SUPFAM" id="SSF55729">
    <property type="entry name" value="Acyl-CoA N-acyltransferases (Nat)"/>
    <property type="match status" value="1"/>
</dbReference>
<dbReference type="GO" id="GO:0008999">
    <property type="term" value="F:protein-N-terminal-alanine acetyltransferase activity"/>
    <property type="evidence" value="ECO:0007669"/>
    <property type="project" value="TreeGrafter"/>
</dbReference>
<dbReference type="STRING" id="405436.SAMN05444365_102114"/>
<evidence type="ECO:0000313" key="2">
    <source>
        <dbReference type="EMBL" id="SDY39176.1"/>
    </source>
</evidence>
<dbReference type="PANTHER" id="PTHR43441:SF3">
    <property type="entry name" value="ACETYLTRANSFERASE"/>
    <property type="match status" value="1"/>
</dbReference>
<dbReference type="GO" id="GO:0005737">
    <property type="term" value="C:cytoplasm"/>
    <property type="evidence" value="ECO:0007669"/>
    <property type="project" value="TreeGrafter"/>
</dbReference>
<accession>A0A1H3JGY5</accession>
<feature type="domain" description="N-acetyltransferase" evidence="1">
    <location>
        <begin position="21"/>
        <end position="171"/>
    </location>
</feature>
<dbReference type="InterPro" id="IPR000182">
    <property type="entry name" value="GNAT_dom"/>
</dbReference>
<dbReference type="PANTHER" id="PTHR43441">
    <property type="entry name" value="RIBOSOMAL-PROTEIN-SERINE ACETYLTRANSFERASE"/>
    <property type="match status" value="1"/>
</dbReference>
<protein>
    <submittedName>
        <fullName evidence="2">Protein N-acetyltransferase, RimJ/RimL family</fullName>
    </submittedName>
</protein>
<dbReference type="InterPro" id="IPR016181">
    <property type="entry name" value="Acyl_CoA_acyltransferase"/>
</dbReference>
<keyword evidence="2" id="KW-0808">Transferase</keyword>
<sequence>MINAGGLVLKRWEPAWAAALVEVVRASLPELNRFMPWAHQGYGVEDADAFLTTSASDWERGTAFNYAVFTAIGELVGAASLMTRMGPGVLEIGYWIHSAHTGQGYATAAARTLASLARSLPGVDRVALRHDAANAGSAAVAGKAGFVEVDRFARSVEAPGESGVAVLREWR</sequence>
<dbReference type="GO" id="GO:1990189">
    <property type="term" value="F:protein N-terminal-serine acetyltransferase activity"/>
    <property type="evidence" value="ECO:0007669"/>
    <property type="project" value="TreeGrafter"/>
</dbReference>
<dbReference type="InterPro" id="IPR051908">
    <property type="entry name" value="Ribosomal_N-acetyltransferase"/>
</dbReference>
<evidence type="ECO:0000313" key="3">
    <source>
        <dbReference type="Proteomes" id="UP000242415"/>
    </source>
</evidence>
<proteinExistence type="predicted"/>
<dbReference type="Gene3D" id="3.40.630.30">
    <property type="match status" value="1"/>
</dbReference>
<organism evidence="2 3">
    <name type="scientific">Micromonospora pattaloongensis</name>
    <dbReference type="NCBI Taxonomy" id="405436"/>
    <lineage>
        <taxon>Bacteria</taxon>
        <taxon>Bacillati</taxon>
        <taxon>Actinomycetota</taxon>
        <taxon>Actinomycetes</taxon>
        <taxon>Micromonosporales</taxon>
        <taxon>Micromonosporaceae</taxon>
        <taxon>Micromonospora</taxon>
    </lineage>
</organism>
<dbReference type="EMBL" id="FNPH01000002">
    <property type="protein sequence ID" value="SDY39176.1"/>
    <property type="molecule type" value="Genomic_DNA"/>
</dbReference>